<feature type="transmembrane region" description="Helical" evidence="1">
    <location>
        <begin position="89"/>
        <end position="110"/>
    </location>
</feature>
<gene>
    <name evidence="2" type="ORF">G3580_02680</name>
</gene>
<accession>A0A6C1B1C9</accession>
<dbReference type="EMBL" id="CP048836">
    <property type="protein sequence ID" value="QID16628.1"/>
    <property type="molecule type" value="Genomic_DNA"/>
</dbReference>
<dbReference type="RefSeq" id="WP_173763796.1">
    <property type="nucleotide sequence ID" value="NZ_CP048836.1"/>
</dbReference>
<keyword evidence="3" id="KW-1185">Reference proteome</keyword>
<dbReference type="Proteomes" id="UP000501991">
    <property type="component" value="Chromosome"/>
</dbReference>
<name>A0A6C1B1C9_9RHOO</name>
<keyword evidence="1" id="KW-0472">Membrane</keyword>
<dbReference type="AlphaFoldDB" id="A0A6C1B1C9"/>
<reference evidence="2 3" key="1">
    <citation type="submission" date="2020-02" db="EMBL/GenBank/DDBJ databases">
        <title>Nitrogenibacter mangrovi gen. nov., sp. nov. isolated from mangrove sediment, a denitrifying betaproteobacterium.</title>
        <authorList>
            <person name="Liao H."/>
            <person name="Tian Y."/>
        </authorList>
    </citation>
    <scope>NUCLEOTIDE SEQUENCE [LARGE SCALE GENOMIC DNA]</scope>
    <source>
        <strain evidence="2 3">M9-3-2</strain>
    </source>
</reference>
<evidence type="ECO:0008006" key="4">
    <source>
        <dbReference type="Google" id="ProtNLM"/>
    </source>
</evidence>
<proteinExistence type="predicted"/>
<evidence type="ECO:0000313" key="2">
    <source>
        <dbReference type="EMBL" id="QID16628.1"/>
    </source>
</evidence>
<sequence>MTTHPHDPGATGQDDALRPELLASPAMLWAGGEAWTRVARCEPSLGRTWGRLVMPFAAIAPLMLLFASHTHPQAFGLAPEAHNWEWVAVLLWLAECATVWLMGTMLHVMVPESPARPSREQAFLLAALAAAPLWASAMVLAVPSVAALLVGQLLGQAACLRMLVRGLRALRPGAEALEAVHLAVMVHSAVLVLWVLLFGLFLISTVTP</sequence>
<keyword evidence="1" id="KW-0812">Transmembrane</keyword>
<feature type="transmembrane region" description="Helical" evidence="1">
    <location>
        <begin position="122"/>
        <end position="140"/>
    </location>
</feature>
<protein>
    <recommendedName>
        <fullName evidence="4">Yip1 domain-containing protein</fullName>
    </recommendedName>
</protein>
<evidence type="ECO:0000313" key="3">
    <source>
        <dbReference type="Proteomes" id="UP000501991"/>
    </source>
</evidence>
<evidence type="ECO:0000256" key="1">
    <source>
        <dbReference type="SAM" id="Phobius"/>
    </source>
</evidence>
<feature type="transmembrane region" description="Helical" evidence="1">
    <location>
        <begin position="176"/>
        <end position="203"/>
    </location>
</feature>
<organism evidence="2 3">
    <name type="scientific">Nitrogeniibacter mangrovi</name>
    <dbReference type="NCBI Taxonomy" id="2016596"/>
    <lineage>
        <taxon>Bacteria</taxon>
        <taxon>Pseudomonadati</taxon>
        <taxon>Pseudomonadota</taxon>
        <taxon>Betaproteobacteria</taxon>
        <taxon>Rhodocyclales</taxon>
        <taxon>Zoogloeaceae</taxon>
        <taxon>Nitrogeniibacter</taxon>
    </lineage>
</organism>
<keyword evidence="1" id="KW-1133">Transmembrane helix</keyword>
<dbReference type="KEGG" id="azq:G3580_02680"/>
<feature type="transmembrane region" description="Helical" evidence="1">
    <location>
        <begin position="52"/>
        <end position="69"/>
    </location>
</feature>